<sequence length="318" mass="35303">MKLSTLVDLAKEYQNICLLGHIHPDGDCVGATIGLAMLLEKYDIPSTVLLKDLPDQYDFLPISRFVSDHMDEPADLIISLDASDPERLGIFGQLLAQGKKVINIDHHMSNTMFGDYNYVDAEASSTSEMVFQMIEDFSVMDVDIAKALYTGILFDTGGFKHSNTKPSTHLAAAKLISYGFDFSELIHKLFDVKPLKAFKAQGLAFERARTYMNDQILVCFLNMEDYQTFGIEKSDTESIVHYMNNVEGIEVAIFFYAIDEDTYKISFRSKGTVDVCKVAMNFGGGGHQKASGASIKAPLEEAILAVTKVVSLELEQKT</sequence>
<accession>A0A3P7RSD6</accession>
<dbReference type="Gene3D" id="3.10.310.30">
    <property type="match status" value="1"/>
</dbReference>
<dbReference type="PANTHER" id="PTHR47618">
    <property type="entry name" value="BIFUNCTIONAL OLIGORIBONUCLEASE AND PAP PHOSPHATASE NRNA"/>
    <property type="match status" value="1"/>
</dbReference>
<dbReference type="InterPro" id="IPR003156">
    <property type="entry name" value="DHHA1_dom"/>
</dbReference>
<dbReference type="KEGG" id="cbar:PATL70BA_0083"/>
<dbReference type="OrthoDB" id="9803668at2"/>
<dbReference type="InterPro" id="IPR001667">
    <property type="entry name" value="DDH_dom"/>
</dbReference>
<proteinExistence type="predicted"/>
<dbReference type="SUPFAM" id="SSF64182">
    <property type="entry name" value="DHH phosphoesterases"/>
    <property type="match status" value="1"/>
</dbReference>
<keyword evidence="4" id="KW-1185">Reference proteome</keyword>
<evidence type="ECO:0000313" key="3">
    <source>
        <dbReference type="EMBL" id="VDN45922.1"/>
    </source>
</evidence>
<dbReference type="Gene3D" id="3.90.1640.10">
    <property type="entry name" value="inorganic pyrophosphatase (n-terminal core)"/>
    <property type="match status" value="1"/>
</dbReference>
<dbReference type="AlphaFoldDB" id="A0A3P7RSD6"/>
<dbReference type="Pfam" id="PF01368">
    <property type="entry name" value="DHH"/>
    <property type="match status" value="1"/>
</dbReference>
<dbReference type="Proteomes" id="UP000279029">
    <property type="component" value="Chromosome"/>
</dbReference>
<gene>
    <name evidence="3" type="ORF">PATL70BA_0083</name>
</gene>
<dbReference type="EMBL" id="LR130778">
    <property type="protein sequence ID" value="VDN45922.1"/>
    <property type="molecule type" value="Genomic_DNA"/>
</dbReference>
<dbReference type="RefSeq" id="WP_125135512.1">
    <property type="nucleotide sequence ID" value="NZ_LR130778.1"/>
</dbReference>
<feature type="domain" description="DDH" evidence="1">
    <location>
        <begin position="15"/>
        <end position="152"/>
    </location>
</feature>
<organism evidence="3 4">
    <name type="scientific">Petrocella atlantisensis</name>
    <dbReference type="NCBI Taxonomy" id="2173034"/>
    <lineage>
        <taxon>Bacteria</taxon>
        <taxon>Bacillati</taxon>
        <taxon>Bacillota</taxon>
        <taxon>Clostridia</taxon>
        <taxon>Lachnospirales</taxon>
        <taxon>Vallitaleaceae</taxon>
        <taxon>Petrocella</taxon>
    </lineage>
</organism>
<evidence type="ECO:0000313" key="4">
    <source>
        <dbReference type="Proteomes" id="UP000279029"/>
    </source>
</evidence>
<dbReference type="Pfam" id="PF02272">
    <property type="entry name" value="DHHA1"/>
    <property type="match status" value="1"/>
</dbReference>
<dbReference type="InterPro" id="IPR038763">
    <property type="entry name" value="DHH_sf"/>
</dbReference>
<reference evidence="3 4" key="1">
    <citation type="submission" date="2018-09" db="EMBL/GenBank/DDBJ databases">
        <authorList>
            <person name="Postec A."/>
        </authorList>
    </citation>
    <scope>NUCLEOTIDE SEQUENCE [LARGE SCALE GENOMIC DNA]</scope>
    <source>
        <strain evidence="3">70B-A</strain>
    </source>
</reference>
<protein>
    <submittedName>
        <fullName evidence="3">Uncharacterized protein</fullName>
    </submittedName>
</protein>
<evidence type="ECO:0000259" key="1">
    <source>
        <dbReference type="Pfam" id="PF01368"/>
    </source>
</evidence>
<name>A0A3P7RSD6_9FIRM</name>
<evidence type="ECO:0000259" key="2">
    <source>
        <dbReference type="Pfam" id="PF02272"/>
    </source>
</evidence>
<feature type="domain" description="DHHA1" evidence="2">
    <location>
        <begin position="215"/>
        <end position="304"/>
    </location>
</feature>
<dbReference type="GO" id="GO:0003676">
    <property type="term" value="F:nucleic acid binding"/>
    <property type="evidence" value="ECO:0007669"/>
    <property type="project" value="InterPro"/>
</dbReference>
<dbReference type="InterPro" id="IPR051319">
    <property type="entry name" value="Oligoribo/pAp-PDE_c-di-AMP_PDE"/>
</dbReference>
<dbReference type="PANTHER" id="PTHR47618:SF1">
    <property type="entry name" value="BIFUNCTIONAL OLIGORIBONUCLEASE AND PAP PHOSPHATASE NRNA"/>
    <property type="match status" value="1"/>
</dbReference>